<dbReference type="InterPro" id="IPR023296">
    <property type="entry name" value="Glyco_hydro_beta-prop_sf"/>
</dbReference>
<dbReference type="GO" id="GO:0004564">
    <property type="term" value="F:beta-fructofuranosidase activity"/>
    <property type="evidence" value="ECO:0007669"/>
    <property type="project" value="UniProtKB-EC"/>
</dbReference>
<dbReference type="InterPro" id="IPR001362">
    <property type="entry name" value="Glyco_hydro_32"/>
</dbReference>
<dbReference type="RefSeq" id="XP_030753449.1">
    <property type="nucleotide sequence ID" value="XM_030897589.1"/>
</dbReference>
<keyword evidence="5" id="KW-0732">Signal</keyword>
<comment type="similarity">
    <text evidence="1 4">Belongs to the glycosyl hydrolase 32 family.</text>
</comment>
<evidence type="ECO:0000259" key="6">
    <source>
        <dbReference type="Pfam" id="PF00251"/>
    </source>
</evidence>
<name>A0A6J2XS46_SITOR</name>
<dbReference type="InterPro" id="IPR013320">
    <property type="entry name" value="ConA-like_dom_sf"/>
</dbReference>
<gene>
    <name evidence="9" type="primary">LOC115880373</name>
</gene>
<dbReference type="Pfam" id="PF00251">
    <property type="entry name" value="Glyco_hydro_32N"/>
    <property type="match status" value="1"/>
</dbReference>
<dbReference type="GeneID" id="115880373"/>
<feature type="domain" description="Glycosyl hydrolase family 32 N-terminal" evidence="6">
    <location>
        <begin position="28"/>
        <end position="315"/>
    </location>
</feature>
<accession>A0A6J2XS46</accession>
<dbReference type="SMART" id="SM00640">
    <property type="entry name" value="Glyco_32"/>
    <property type="match status" value="1"/>
</dbReference>
<dbReference type="Gene3D" id="2.115.10.20">
    <property type="entry name" value="Glycosyl hydrolase domain, family 43"/>
    <property type="match status" value="1"/>
</dbReference>
<dbReference type="AlphaFoldDB" id="A0A6J2XS46"/>
<evidence type="ECO:0000256" key="3">
    <source>
        <dbReference type="ARBA" id="ARBA00023295"/>
    </source>
</evidence>
<feature type="domain" description="Glycosyl hydrolase family 32 C-terminal" evidence="7">
    <location>
        <begin position="328"/>
        <end position="475"/>
    </location>
</feature>
<evidence type="ECO:0000256" key="1">
    <source>
        <dbReference type="ARBA" id="ARBA00009902"/>
    </source>
</evidence>
<evidence type="ECO:0000313" key="8">
    <source>
        <dbReference type="Proteomes" id="UP000504635"/>
    </source>
</evidence>
<keyword evidence="2 4" id="KW-0378">Hydrolase</keyword>
<comment type="catalytic activity">
    <reaction evidence="4">
        <text>Hydrolysis of terminal non-reducing beta-D-fructofuranoside residues in beta-D-fructofuranosides.</text>
        <dbReference type="EC" id="3.2.1.26"/>
    </reaction>
</comment>
<dbReference type="CDD" id="cd18623">
    <property type="entry name" value="GH32_ScrB-like"/>
    <property type="match status" value="1"/>
</dbReference>
<reference evidence="9" key="1">
    <citation type="submission" date="2025-08" db="UniProtKB">
        <authorList>
            <consortium name="RefSeq"/>
        </authorList>
    </citation>
    <scope>IDENTIFICATION</scope>
    <source>
        <tissue evidence="9">Gonads</tissue>
    </source>
</reference>
<evidence type="ECO:0000256" key="2">
    <source>
        <dbReference type="ARBA" id="ARBA00022801"/>
    </source>
</evidence>
<feature type="chain" id="PRO_5026681205" description="Sucrose-6-phosphate hydrolase" evidence="5">
    <location>
        <begin position="18"/>
        <end position="476"/>
    </location>
</feature>
<dbReference type="PANTHER" id="PTHR43101:SF1">
    <property type="entry name" value="BETA-FRUCTOSIDASE"/>
    <property type="match status" value="1"/>
</dbReference>
<dbReference type="InParanoid" id="A0A6J2XS46"/>
<evidence type="ECO:0000256" key="4">
    <source>
        <dbReference type="RuleBase" id="RU362110"/>
    </source>
</evidence>
<dbReference type="SUPFAM" id="SSF49899">
    <property type="entry name" value="Concanavalin A-like lectins/glucanases"/>
    <property type="match status" value="1"/>
</dbReference>
<dbReference type="PANTHER" id="PTHR43101">
    <property type="entry name" value="BETA-FRUCTOSIDASE"/>
    <property type="match status" value="1"/>
</dbReference>
<feature type="signal peptide" evidence="5">
    <location>
        <begin position="1"/>
        <end position="17"/>
    </location>
</feature>
<sequence length="476" mass="54257">MNSLMLIIVILLPLCFGADNYSWYPTFHFSPPKGWMNDPNGLSYYNGYYQAFYQYNPYDTESGWMHWGHARSTNLLKWEHLPIALTPSLPEDIDGIFSGSAVVSDGNLILMYTGVSGNSTHQAQCLANSTDGINFDKLGLVLKKNGSDLNFRDPKVWKQGDSWFVIIGSKTDDDRGEVLLYQSLDLKSWDYQGVLAQADETLGYMWECPDFFTLGDKQILLINPQGMEQNGYDYQNLYQTGYFVGTWQPGEQYIIEKGFKEIDHGHDFYASQTFLAPDGRRILIGWLDMWESVFPERQEGWAGMLTLPRELTLSLNGTIEIRPIREVEDYRTEDVVSNNSVTLNDDSIFVLKEQVTSNEIIIELDPVKSNASTYGVRLGDEDQGVFVYVDTEKQRLFVERSYPQFNISRSDRSVAVDLSNPIYLDIFVDSSSIEVFVNDGESVLSSRIYPTELQRSLAVFHSEGSVTVNKYSIWNI</sequence>
<dbReference type="InterPro" id="IPR018053">
    <property type="entry name" value="Glyco_hydro_32_AS"/>
</dbReference>
<keyword evidence="3 4" id="KW-0326">Glycosidase</keyword>
<dbReference type="PROSITE" id="PS00609">
    <property type="entry name" value="GLYCOSYL_HYDROL_F32"/>
    <property type="match status" value="1"/>
</dbReference>
<dbReference type="NCBIfam" id="TIGR01322">
    <property type="entry name" value="scrB_fam"/>
    <property type="match status" value="1"/>
</dbReference>
<dbReference type="KEGG" id="soy:115880373"/>
<dbReference type="InterPro" id="IPR051214">
    <property type="entry name" value="GH32_Enzymes"/>
</dbReference>
<dbReference type="Gene3D" id="2.60.120.560">
    <property type="entry name" value="Exo-inulinase, domain 1"/>
    <property type="match status" value="1"/>
</dbReference>
<dbReference type="InterPro" id="IPR013189">
    <property type="entry name" value="Glyco_hydro_32_C"/>
</dbReference>
<protein>
    <recommendedName>
        <fullName evidence="4">Sucrose-6-phosphate hydrolase</fullName>
        <ecNumber evidence="4">3.2.1.26</ecNumber>
    </recommendedName>
</protein>
<dbReference type="EC" id="3.2.1.26" evidence="4"/>
<organism evidence="8 9">
    <name type="scientific">Sitophilus oryzae</name>
    <name type="common">Rice weevil</name>
    <name type="synonym">Curculio oryzae</name>
    <dbReference type="NCBI Taxonomy" id="7048"/>
    <lineage>
        <taxon>Eukaryota</taxon>
        <taxon>Metazoa</taxon>
        <taxon>Ecdysozoa</taxon>
        <taxon>Arthropoda</taxon>
        <taxon>Hexapoda</taxon>
        <taxon>Insecta</taxon>
        <taxon>Pterygota</taxon>
        <taxon>Neoptera</taxon>
        <taxon>Endopterygota</taxon>
        <taxon>Coleoptera</taxon>
        <taxon>Polyphaga</taxon>
        <taxon>Cucujiformia</taxon>
        <taxon>Curculionidae</taxon>
        <taxon>Dryophthorinae</taxon>
        <taxon>Sitophilus</taxon>
    </lineage>
</organism>
<dbReference type="InterPro" id="IPR013148">
    <property type="entry name" value="Glyco_hydro_32_N"/>
</dbReference>
<keyword evidence="8" id="KW-1185">Reference proteome</keyword>
<dbReference type="OrthoDB" id="202537at2759"/>
<dbReference type="GO" id="GO:0005975">
    <property type="term" value="P:carbohydrate metabolic process"/>
    <property type="evidence" value="ECO:0007669"/>
    <property type="project" value="InterPro"/>
</dbReference>
<evidence type="ECO:0000313" key="9">
    <source>
        <dbReference type="RefSeq" id="XP_030753449.1"/>
    </source>
</evidence>
<dbReference type="GO" id="GO:0005737">
    <property type="term" value="C:cytoplasm"/>
    <property type="evidence" value="ECO:0007669"/>
    <property type="project" value="InterPro"/>
</dbReference>
<dbReference type="Proteomes" id="UP000504635">
    <property type="component" value="Unplaced"/>
</dbReference>
<evidence type="ECO:0000259" key="7">
    <source>
        <dbReference type="Pfam" id="PF08244"/>
    </source>
</evidence>
<evidence type="ECO:0000256" key="5">
    <source>
        <dbReference type="SAM" id="SignalP"/>
    </source>
</evidence>
<proteinExistence type="inferred from homology"/>
<dbReference type="Pfam" id="PF08244">
    <property type="entry name" value="Glyco_hydro_32C"/>
    <property type="match status" value="1"/>
</dbReference>
<dbReference type="InterPro" id="IPR006232">
    <property type="entry name" value="Suc6P_hydrolase"/>
</dbReference>
<dbReference type="SUPFAM" id="SSF75005">
    <property type="entry name" value="Arabinanase/levansucrase/invertase"/>
    <property type="match status" value="1"/>
</dbReference>